<dbReference type="EnsemblMetazoa" id="LLOJ000452-RA">
    <property type="protein sequence ID" value="LLOJ000452-PA"/>
    <property type="gene ID" value="LLOJ000452"/>
</dbReference>
<dbReference type="EMBL" id="GITU01009553">
    <property type="protein sequence ID" value="MBC1178256.1"/>
    <property type="molecule type" value="Transcribed_RNA"/>
</dbReference>
<dbReference type="InterPro" id="IPR050430">
    <property type="entry name" value="Peptidase_S1"/>
</dbReference>
<evidence type="ECO:0000256" key="5">
    <source>
        <dbReference type="ARBA" id="ARBA00024195"/>
    </source>
</evidence>
<keyword evidence="2" id="KW-0378">Hydrolase</keyword>
<dbReference type="GO" id="GO:0004252">
    <property type="term" value="F:serine-type endopeptidase activity"/>
    <property type="evidence" value="ECO:0007669"/>
    <property type="project" value="InterPro"/>
</dbReference>
<dbReference type="SUPFAM" id="SSF50494">
    <property type="entry name" value="Trypsin-like serine proteases"/>
    <property type="match status" value="2"/>
</dbReference>
<feature type="domain" description="Peptidase S1" evidence="6">
    <location>
        <begin position="119"/>
        <end position="280"/>
    </location>
</feature>
<dbReference type="EMBL" id="AJWK01001819">
    <property type="status" value="NOT_ANNOTATED_CDS"/>
    <property type="molecule type" value="Genomic_DNA"/>
</dbReference>
<dbReference type="EMBL" id="AJWK01001818">
    <property type="status" value="NOT_ANNOTATED_CDS"/>
    <property type="molecule type" value="Genomic_DNA"/>
</dbReference>
<dbReference type="VEuPathDB" id="VectorBase:LLONM1_008681"/>
<evidence type="ECO:0000256" key="3">
    <source>
        <dbReference type="ARBA" id="ARBA00022825"/>
    </source>
</evidence>
<dbReference type="CDD" id="cd00190">
    <property type="entry name" value="Tryp_SPc"/>
    <property type="match status" value="1"/>
</dbReference>
<dbReference type="VEuPathDB" id="VectorBase:LLOJ000452"/>
<keyword evidence="3" id="KW-0720">Serine protease</keyword>
<dbReference type="Pfam" id="PF00089">
    <property type="entry name" value="Trypsin"/>
    <property type="match status" value="2"/>
</dbReference>
<reference evidence="9" key="1">
    <citation type="submission" date="2012-05" db="EMBL/GenBank/DDBJ databases">
        <title>Whole Genome Assembly of Lutzomyia longipalpis.</title>
        <authorList>
            <person name="Richards S."/>
            <person name="Qu C."/>
            <person name="Dillon R."/>
            <person name="Worley K."/>
            <person name="Scherer S."/>
            <person name="Batterton M."/>
            <person name="Taylor A."/>
            <person name="Hawes A."/>
            <person name="Hernandez B."/>
            <person name="Kovar C."/>
            <person name="Mandapat C."/>
            <person name="Pham C."/>
            <person name="Qu C."/>
            <person name="Jing C."/>
            <person name="Bess C."/>
            <person name="Bandaranaike D."/>
            <person name="Ngo D."/>
            <person name="Ongeri F."/>
            <person name="Arias F."/>
            <person name="Lara F."/>
            <person name="Weissenberger G."/>
            <person name="Kamau G."/>
            <person name="Han H."/>
            <person name="Shen H."/>
            <person name="Dinh H."/>
            <person name="Khalil I."/>
            <person name="Jones J."/>
            <person name="Shafer J."/>
            <person name="Jayaseelan J."/>
            <person name="Quiroz J."/>
            <person name="Blankenburg K."/>
            <person name="Nguyen L."/>
            <person name="Jackson L."/>
            <person name="Francisco L."/>
            <person name="Tang L.-Y."/>
            <person name="Pu L.-L."/>
            <person name="Perales L."/>
            <person name="Lorensuhewa L."/>
            <person name="Munidasa M."/>
            <person name="Coyle M."/>
            <person name="Taylor M."/>
            <person name="Puazo M."/>
            <person name="Firestine M."/>
            <person name="Scheel M."/>
            <person name="Javaid M."/>
            <person name="Wang M."/>
            <person name="Li M."/>
            <person name="Tabassum N."/>
            <person name="Saada N."/>
            <person name="Osuji N."/>
            <person name="Aqrawi P."/>
            <person name="Fu Q."/>
            <person name="Thornton R."/>
            <person name="Raj R."/>
            <person name="Goodspeed R."/>
            <person name="Mata R."/>
            <person name="Najjar R."/>
            <person name="Gubbala S."/>
            <person name="Lee S."/>
            <person name="Denson S."/>
            <person name="Patil S."/>
            <person name="Macmil S."/>
            <person name="Qi S."/>
            <person name="Matskevitch T."/>
            <person name="Palculict T."/>
            <person name="Mathew T."/>
            <person name="Vee V."/>
            <person name="Velamala V."/>
            <person name="Korchina V."/>
            <person name="Cai W."/>
            <person name="Liu W."/>
            <person name="Dai W."/>
            <person name="Zou X."/>
            <person name="Zhu Y."/>
            <person name="Zhang Y."/>
            <person name="Wu Y.-Q."/>
            <person name="Xin Y."/>
            <person name="Nazarath L."/>
            <person name="Kovar C."/>
            <person name="Han Y."/>
            <person name="Muzny D."/>
            <person name="Gibbs R."/>
        </authorList>
    </citation>
    <scope>NUCLEOTIDE SEQUENCE [LARGE SCALE GENOMIC DNA]</scope>
    <source>
        <strain evidence="9">Jacobina</strain>
    </source>
</reference>
<protein>
    <submittedName>
        <fullName evidence="7">Putative trypsin-like serine protease</fullName>
    </submittedName>
</protein>
<organism evidence="8 9">
    <name type="scientific">Lutzomyia longipalpis</name>
    <name type="common">Sand fly</name>
    <dbReference type="NCBI Taxonomy" id="7200"/>
    <lineage>
        <taxon>Eukaryota</taxon>
        <taxon>Metazoa</taxon>
        <taxon>Ecdysozoa</taxon>
        <taxon>Arthropoda</taxon>
        <taxon>Hexapoda</taxon>
        <taxon>Insecta</taxon>
        <taxon>Pterygota</taxon>
        <taxon>Neoptera</taxon>
        <taxon>Endopterygota</taxon>
        <taxon>Diptera</taxon>
        <taxon>Nematocera</taxon>
        <taxon>Psychodoidea</taxon>
        <taxon>Psychodidae</taxon>
        <taxon>Lutzomyia</taxon>
        <taxon>Lutzomyia</taxon>
    </lineage>
</organism>
<dbReference type="InterPro" id="IPR001254">
    <property type="entry name" value="Trypsin_dom"/>
</dbReference>
<dbReference type="SMART" id="SM00020">
    <property type="entry name" value="Tryp_SPc"/>
    <property type="match status" value="1"/>
</dbReference>
<evidence type="ECO:0000313" key="8">
    <source>
        <dbReference type="EnsemblMetazoa" id="LLOJ000452-PA"/>
    </source>
</evidence>
<reference evidence="8" key="3">
    <citation type="submission" date="2020-05" db="UniProtKB">
        <authorList>
            <consortium name="EnsemblMetazoa"/>
        </authorList>
    </citation>
    <scope>IDENTIFICATION</scope>
    <source>
        <strain evidence="8">Jacobina</strain>
    </source>
</reference>
<evidence type="ECO:0000256" key="1">
    <source>
        <dbReference type="ARBA" id="ARBA00022670"/>
    </source>
</evidence>
<evidence type="ECO:0000313" key="9">
    <source>
        <dbReference type="Proteomes" id="UP000092461"/>
    </source>
</evidence>
<dbReference type="PANTHER" id="PTHR24276">
    <property type="entry name" value="POLYSERASE-RELATED"/>
    <property type="match status" value="1"/>
</dbReference>
<name>A0A1B0C930_LUTLO</name>
<sequence>MKATQIRAVLGLHRISEYKGAPLRGDSGEKILPVEVPLESFKIHPEYNCLRAAHDIALLRVKPIEFTTTIQPSCIATEDTPVNSVATVMGWGWTHENQSVGAPLRGDSGEKILPVEVPLESFKIHPEYNCLRAAHDIALLRVKPIEFTSTIQPSCIATEDTPVNSVATVMGWGWTHENQSVGQRADTLQKAQVHVWPNSQCQMSFKSHEKSIVITEEQLCAGKESGGVDACWADSGGPLVSTEGLLIGIVSTGIGCARPDLPGIYTRVTKYANWIKGVIESST</sequence>
<dbReference type="PROSITE" id="PS50240">
    <property type="entry name" value="TRYPSIN_DOM"/>
    <property type="match status" value="1"/>
</dbReference>
<proteinExistence type="inferred from homology"/>
<keyword evidence="9" id="KW-1185">Reference proteome</keyword>
<dbReference type="InterPro" id="IPR043504">
    <property type="entry name" value="Peptidase_S1_PA_chymotrypsin"/>
</dbReference>
<evidence type="ECO:0000256" key="2">
    <source>
        <dbReference type="ARBA" id="ARBA00022801"/>
    </source>
</evidence>
<evidence type="ECO:0000256" key="4">
    <source>
        <dbReference type="ARBA" id="ARBA00023157"/>
    </source>
</evidence>
<dbReference type="Proteomes" id="UP000092461">
    <property type="component" value="Unassembled WGS sequence"/>
</dbReference>
<dbReference type="InterPro" id="IPR009003">
    <property type="entry name" value="Peptidase_S1_PA"/>
</dbReference>
<comment type="similarity">
    <text evidence="5">Belongs to the peptidase S1 family. CLIP subfamily.</text>
</comment>
<evidence type="ECO:0000259" key="6">
    <source>
        <dbReference type="PROSITE" id="PS50240"/>
    </source>
</evidence>
<keyword evidence="4" id="KW-1015">Disulfide bond</keyword>
<evidence type="ECO:0000313" key="7">
    <source>
        <dbReference type="EMBL" id="MBC1178256.1"/>
    </source>
</evidence>
<dbReference type="GO" id="GO:0006508">
    <property type="term" value="P:proteolysis"/>
    <property type="evidence" value="ECO:0007669"/>
    <property type="project" value="UniProtKB-KW"/>
</dbReference>
<keyword evidence="1 7" id="KW-0645">Protease</keyword>
<dbReference type="PANTHER" id="PTHR24276:SF91">
    <property type="entry name" value="AT26814P-RELATED"/>
    <property type="match status" value="1"/>
</dbReference>
<reference evidence="7" key="2">
    <citation type="journal article" date="2020" name="BMC">
        <title>Leishmania infection induces a limited differential gene expression in the sand fly midgut.</title>
        <authorList>
            <person name="Coutinho-Abreu I.V."/>
            <person name="Serafim T.D."/>
            <person name="Meneses C."/>
            <person name="Kamhawi S."/>
            <person name="Oliveira F."/>
            <person name="Valenzuela J.G."/>
        </authorList>
    </citation>
    <scope>NUCLEOTIDE SEQUENCE</scope>
    <source>
        <strain evidence="7">Jacobina</strain>
        <tissue evidence="7">Midgut</tissue>
    </source>
</reference>
<accession>A0A1B0C930</accession>
<dbReference type="FunFam" id="2.40.10.10:FF:000002">
    <property type="entry name" value="Transmembrane protease serine"/>
    <property type="match status" value="1"/>
</dbReference>
<dbReference type="AlphaFoldDB" id="A0A1B0C930"/>
<dbReference type="Gene3D" id="2.40.10.10">
    <property type="entry name" value="Trypsin-like serine proteases"/>
    <property type="match status" value="2"/>
</dbReference>
<dbReference type="EMBL" id="AJWK01001817">
    <property type="status" value="NOT_ANNOTATED_CDS"/>
    <property type="molecule type" value="Genomic_DNA"/>
</dbReference>